<evidence type="ECO:0000256" key="1">
    <source>
        <dbReference type="ARBA" id="ARBA00000085"/>
    </source>
</evidence>
<evidence type="ECO:0000256" key="7">
    <source>
        <dbReference type="ARBA" id="ARBA00022741"/>
    </source>
</evidence>
<proteinExistence type="predicted"/>
<dbReference type="InterPro" id="IPR005467">
    <property type="entry name" value="His_kinase_dom"/>
</dbReference>
<keyword evidence="11" id="KW-0472">Membrane</keyword>
<dbReference type="InterPro" id="IPR003594">
    <property type="entry name" value="HATPase_dom"/>
</dbReference>
<keyword evidence="9" id="KW-0067">ATP-binding</keyword>
<sequence>MVADNGVRATLLIVDDTSENIHVLFDFLQATNKFDILVAEDGESALESVQETKPDLILLDVMMPKMDGFETCRRLKNNPETVDIPIIFITALSDLPDKVHGFFLGAVDYITKPFQQEEVLARINTHITIQQLRAKLAIQNEHLMYLNQEKNELLGIAAHDLKNPLFAIQTLTDKLRTDFHKLSVDKTMYYLDTINIGTKQMFDIISNLLDVNAIESGQHLICMQEVDVLPIVIKIIDNYKERADNKRLTIDFNVQETSYWAMVDKNALNQVLDNLLSNAVKYSPLGKLIRIHLFQRNKQICCEIQDQGQGIDEEDQQILFRKFSRLKPRPTAQETSNGLGLFIVKKLMELMNGDVWCQSTVGIGSIFGIAFQACHAKNEQTAVRKVDQPLCNEARW</sequence>
<protein>
    <recommendedName>
        <fullName evidence="3">histidine kinase</fullName>
        <ecNumber evidence="3">2.7.13.3</ecNumber>
    </recommendedName>
</protein>
<evidence type="ECO:0000256" key="10">
    <source>
        <dbReference type="ARBA" id="ARBA00023012"/>
    </source>
</evidence>
<keyword evidence="10" id="KW-0902">Two-component regulatory system</keyword>
<dbReference type="AlphaFoldDB" id="A0A2N9YC14"/>
<keyword evidence="4" id="KW-1003">Cell membrane</keyword>
<dbReference type="Pfam" id="PF02518">
    <property type="entry name" value="HATPase_c"/>
    <property type="match status" value="1"/>
</dbReference>
<comment type="subcellular location">
    <subcellularLocation>
        <location evidence="2">Cell membrane</location>
    </subcellularLocation>
</comment>
<reference evidence="16" key="1">
    <citation type="submission" date="2016-12" db="EMBL/GenBank/DDBJ databases">
        <title>Complete Genome Sequence of Beggiatoa leptomitiformis D-401.</title>
        <authorList>
            <person name="Fomenkov A."/>
            <person name="Vincze T."/>
            <person name="Grabovich M."/>
            <person name="Anton B.P."/>
            <person name="Dubinina G."/>
            <person name="Orlova M."/>
            <person name="Belousova E."/>
            <person name="Roberts R.J."/>
        </authorList>
    </citation>
    <scope>NUCLEOTIDE SEQUENCE [LARGE SCALE GENOMIC DNA]</scope>
    <source>
        <strain evidence="16">D-401</strain>
    </source>
</reference>
<dbReference type="EMBL" id="CP018889">
    <property type="protein sequence ID" value="AUI68008.1"/>
    <property type="molecule type" value="Genomic_DNA"/>
</dbReference>
<dbReference type="SUPFAM" id="SSF52172">
    <property type="entry name" value="CheY-like"/>
    <property type="match status" value="1"/>
</dbReference>
<evidence type="ECO:0000256" key="8">
    <source>
        <dbReference type="ARBA" id="ARBA00022777"/>
    </source>
</evidence>
<dbReference type="EC" id="2.7.13.3" evidence="3"/>
<feature type="modified residue" description="4-aspartylphosphate" evidence="12">
    <location>
        <position position="60"/>
    </location>
</feature>
<evidence type="ECO:0000259" key="14">
    <source>
        <dbReference type="PROSITE" id="PS50110"/>
    </source>
</evidence>
<evidence type="ECO:0000313" key="15">
    <source>
        <dbReference type="EMBL" id="AUI68008.1"/>
    </source>
</evidence>
<dbReference type="InterPro" id="IPR036890">
    <property type="entry name" value="HATPase_C_sf"/>
</dbReference>
<dbReference type="PANTHER" id="PTHR43547:SF2">
    <property type="entry name" value="HYBRID SIGNAL TRANSDUCTION HISTIDINE KINASE C"/>
    <property type="match status" value="1"/>
</dbReference>
<dbReference type="CDD" id="cd00082">
    <property type="entry name" value="HisKA"/>
    <property type="match status" value="1"/>
</dbReference>
<dbReference type="PROSITE" id="PS50110">
    <property type="entry name" value="RESPONSE_REGULATORY"/>
    <property type="match status" value="1"/>
</dbReference>
<dbReference type="GO" id="GO:0005886">
    <property type="term" value="C:plasma membrane"/>
    <property type="evidence" value="ECO:0007669"/>
    <property type="project" value="UniProtKB-SubCell"/>
</dbReference>
<evidence type="ECO:0000259" key="13">
    <source>
        <dbReference type="PROSITE" id="PS50109"/>
    </source>
</evidence>
<evidence type="ECO:0000256" key="5">
    <source>
        <dbReference type="ARBA" id="ARBA00022553"/>
    </source>
</evidence>
<dbReference type="InterPro" id="IPR003661">
    <property type="entry name" value="HisK_dim/P_dom"/>
</dbReference>
<dbReference type="PROSITE" id="PS50109">
    <property type="entry name" value="HIS_KIN"/>
    <property type="match status" value="1"/>
</dbReference>
<name>A0A2N9YC14_9GAMM</name>
<comment type="catalytic activity">
    <reaction evidence="1">
        <text>ATP + protein L-histidine = ADP + protein N-phospho-L-histidine.</text>
        <dbReference type="EC" id="2.7.13.3"/>
    </reaction>
</comment>
<dbReference type="SMART" id="SM00448">
    <property type="entry name" value="REC"/>
    <property type="match status" value="1"/>
</dbReference>
<dbReference type="GO" id="GO:0000155">
    <property type="term" value="F:phosphorelay sensor kinase activity"/>
    <property type="evidence" value="ECO:0007669"/>
    <property type="project" value="InterPro"/>
</dbReference>
<dbReference type="InterPro" id="IPR001789">
    <property type="entry name" value="Sig_transdc_resp-reg_receiver"/>
</dbReference>
<dbReference type="InterPro" id="IPR004358">
    <property type="entry name" value="Sig_transdc_His_kin-like_C"/>
</dbReference>
<dbReference type="OrthoDB" id="9816273at2"/>
<keyword evidence="6" id="KW-0808">Transferase</keyword>
<dbReference type="Gene3D" id="1.10.287.130">
    <property type="match status" value="1"/>
</dbReference>
<organism evidence="15 16">
    <name type="scientific">Beggiatoa leptomitoformis</name>
    <dbReference type="NCBI Taxonomy" id="288004"/>
    <lineage>
        <taxon>Bacteria</taxon>
        <taxon>Pseudomonadati</taxon>
        <taxon>Pseudomonadota</taxon>
        <taxon>Gammaproteobacteria</taxon>
        <taxon>Thiotrichales</taxon>
        <taxon>Thiotrichaceae</taxon>
        <taxon>Beggiatoa</taxon>
    </lineage>
</organism>
<evidence type="ECO:0000313" key="16">
    <source>
        <dbReference type="Proteomes" id="UP000234271"/>
    </source>
</evidence>
<feature type="domain" description="Histidine kinase" evidence="13">
    <location>
        <begin position="156"/>
        <end position="375"/>
    </location>
</feature>
<evidence type="ECO:0000256" key="4">
    <source>
        <dbReference type="ARBA" id="ARBA00022475"/>
    </source>
</evidence>
<dbReference type="SMART" id="SM00387">
    <property type="entry name" value="HATPase_c"/>
    <property type="match status" value="1"/>
</dbReference>
<dbReference type="InterPro" id="IPR036097">
    <property type="entry name" value="HisK_dim/P_sf"/>
</dbReference>
<keyword evidence="7" id="KW-0547">Nucleotide-binding</keyword>
<dbReference type="FunFam" id="3.30.565.10:FF:000023">
    <property type="entry name" value="PAS domain-containing sensor histidine kinase"/>
    <property type="match status" value="1"/>
</dbReference>
<dbReference type="GO" id="GO:0005524">
    <property type="term" value="F:ATP binding"/>
    <property type="evidence" value="ECO:0007669"/>
    <property type="project" value="UniProtKB-KW"/>
</dbReference>
<evidence type="ECO:0000256" key="9">
    <source>
        <dbReference type="ARBA" id="ARBA00022840"/>
    </source>
</evidence>
<keyword evidence="16" id="KW-1185">Reference proteome</keyword>
<feature type="domain" description="Response regulatory" evidence="14">
    <location>
        <begin position="10"/>
        <end position="127"/>
    </location>
</feature>
<keyword evidence="5 12" id="KW-0597">Phosphoprotein</keyword>
<dbReference type="Gene3D" id="3.40.50.2300">
    <property type="match status" value="1"/>
</dbReference>
<dbReference type="InterPro" id="IPR011006">
    <property type="entry name" value="CheY-like_superfamily"/>
</dbReference>
<dbReference type="Proteomes" id="UP000234271">
    <property type="component" value="Chromosome"/>
</dbReference>
<evidence type="ECO:0000256" key="11">
    <source>
        <dbReference type="ARBA" id="ARBA00023136"/>
    </source>
</evidence>
<evidence type="ECO:0000256" key="6">
    <source>
        <dbReference type="ARBA" id="ARBA00022679"/>
    </source>
</evidence>
<dbReference type="SUPFAM" id="SSF55874">
    <property type="entry name" value="ATPase domain of HSP90 chaperone/DNA topoisomerase II/histidine kinase"/>
    <property type="match status" value="1"/>
</dbReference>
<dbReference type="SMART" id="SM00388">
    <property type="entry name" value="HisKA"/>
    <property type="match status" value="1"/>
</dbReference>
<gene>
    <name evidence="15" type="ORF">BLE401_04345</name>
</gene>
<dbReference type="PANTHER" id="PTHR43547">
    <property type="entry name" value="TWO-COMPONENT HISTIDINE KINASE"/>
    <property type="match status" value="1"/>
</dbReference>
<dbReference type="Gene3D" id="3.30.565.10">
    <property type="entry name" value="Histidine kinase-like ATPase, C-terminal domain"/>
    <property type="match status" value="1"/>
</dbReference>
<evidence type="ECO:0000256" key="3">
    <source>
        <dbReference type="ARBA" id="ARBA00012438"/>
    </source>
</evidence>
<dbReference type="SUPFAM" id="SSF47384">
    <property type="entry name" value="Homodimeric domain of signal transducing histidine kinase"/>
    <property type="match status" value="1"/>
</dbReference>
<dbReference type="Pfam" id="PF00072">
    <property type="entry name" value="Response_reg"/>
    <property type="match status" value="1"/>
</dbReference>
<dbReference type="Pfam" id="PF00512">
    <property type="entry name" value="HisKA"/>
    <property type="match status" value="1"/>
</dbReference>
<accession>A0A2N9YC14</accession>
<dbReference type="RefSeq" id="WP_062148082.1">
    <property type="nucleotide sequence ID" value="NZ_CP012373.2"/>
</dbReference>
<dbReference type="CDD" id="cd19920">
    <property type="entry name" value="REC_PA4781-like"/>
    <property type="match status" value="1"/>
</dbReference>
<keyword evidence="8" id="KW-0418">Kinase</keyword>
<evidence type="ECO:0000256" key="2">
    <source>
        <dbReference type="ARBA" id="ARBA00004236"/>
    </source>
</evidence>
<dbReference type="PRINTS" id="PR00344">
    <property type="entry name" value="BCTRLSENSOR"/>
</dbReference>
<evidence type="ECO:0000256" key="12">
    <source>
        <dbReference type="PROSITE-ProRule" id="PRU00169"/>
    </source>
</evidence>